<feature type="region of interest" description="Disordered" evidence="1">
    <location>
        <begin position="839"/>
        <end position="1101"/>
    </location>
</feature>
<feature type="compositionally biased region" description="Polar residues" evidence="1">
    <location>
        <begin position="862"/>
        <end position="873"/>
    </location>
</feature>
<feature type="compositionally biased region" description="Basic residues" evidence="1">
    <location>
        <begin position="1212"/>
        <end position="1222"/>
    </location>
</feature>
<feature type="compositionally biased region" description="Basic and acidic residues" evidence="1">
    <location>
        <begin position="967"/>
        <end position="977"/>
    </location>
</feature>
<keyword evidence="2" id="KW-0812">Transmembrane</keyword>
<dbReference type="Pfam" id="PF13360">
    <property type="entry name" value="PQQ_2"/>
    <property type="match status" value="1"/>
</dbReference>
<protein>
    <submittedName>
        <fullName evidence="4">PQQ-like domain containing protein</fullName>
    </submittedName>
</protein>
<evidence type="ECO:0000256" key="1">
    <source>
        <dbReference type="SAM" id="MobiDB-lite"/>
    </source>
</evidence>
<accession>A0A9K3KR79</accession>
<feature type="compositionally biased region" description="Polar residues" evidence="1">
    <location>
        <begin position="1000"/>
        <end position="1022"/>
    </location>
</feature>
<feature type="compositionally biased region" description="Low complexity" evidence="1">
    <location>
        <begin position="1023"/>
        <end position="1037"/>
    </location>
</feature>
<feature type="domain" description="Pyrrolo-quinoline quinone repeat" evidence="3">
    <location>
        <begin position="365"/>
        <end position="462"/>
    </location>
</feature>
<feature type="compositionally biased region" description="Basic residues" evidence="1">
    <location>
        <begin position="672"/>
        <end position="682"/>
    </location>
</feature>
<feature type="compositionally biased region" description="Basic and acidic residues" evidence="1">
    <location>
        <begin position="1068"/>
        <end position="1087"/>
    </location>
</feature>
<dbReference type="InterPro" id="IPR002372">
    <property type="entry name" value="PQQ_rpt_dom"/>
</dbReference>
<dbReference type="OrthoDB" id="56347at2759"/>
<feature type="compositionally biased region" description="Polar residues" evidence="1">
    <location>
        <begin position="1056"/>
        <end position="1067"/>
    </location>
</feature>
<reference evidence="4" key="2">
    <citation type="submission" date="2021-04" db="EMBL/GenBank/DDBJ databases">
        <authorList>
            <person name="Podell S."/>
        </authorList>
    </citation>
    <scope>NUCLEOTIDE SEQUENCE</scope>
    <source>
        <strain evidence="4">Hildebrandi</strain>
    </source>
</reference>
<evidence type="ECO:0000256" key="2">
    <source>
        <dbReference type="SAM" id="Phobius"/>
    </source>
</evidence>
<dbReference type="EMBL" id="JAGRRH010000020">
    <property type="protein sequence ID" value="KAG7348422.1"/>
    <property type="molecule type" value="Genomic_DNA"/>
</dbReference>
<comment type="caution">
    <text evidence="4">The sequence shown here is derived from an EMBL/GenBank/DDBJ whole genome shotgun (WGS) entry which is preliminary data.</text>
</comment>
<reference evidence="4" key="1">
    <citation type="journal article" date="2021" name="Sci. Rep.">
        <title>Diploid genomic architecture of Nitzschia inconspicua, an elite biomass production diatom.</title>
        <authorList>
            <person name="Oliver A."/>
            <person name="Podell S."/>
            <person name="Pinowska A."/>
            <person name="Traller J.C."/>
            <person name="Smith S.R."/>
            <person name="McClure R."/>
            <person name="Beliaev A."/>
            <person name="Bohutskyi P."/>
            <person name="Hill E.A."/>
            <person name="Rabines A."/>
            <person name="Zheng H."/>
            <person name="Allen L.Z."/>
            <person name="Kuo A."/>
            <person name="Grigoriev I.V."/>
            <person name="Allen A.E."/>
            <person name="Hazlebeck D."/>
            <person name="Allen E.E."/>
        </authorList>
    </citation>
    <scope>NUCLEOTIDE SEQUENCE</scope>
    <source>
        <strain evidence="4">Hildebrandi</strain>
    </source>
</reference>
<evidence type="ECO:0000259" key="3">
    <source>
        <dbReference type="Pfam" id="PF13360"/>
    </source>
</evidence>
<feature type="region of interest" description="Disordered" evidence="1">
    <location>
        <begin position="670"/>
        <end position="703"/>
    </location>
</feature>
<feature type="transmembrane region" description="Helical" evidence="2">
    <location>
        <begin position="586"/>
        <end position="609"/>
    </location>
</feature>
<keyword evidence="5" id="KW-1185">Reference proteome</keyword>
<name>A0A9K3KR79_9STRA</name>
<organism evidence="4 5">
    <name type="scientific">Nitzschia inconspicua</name>
    <dbReference type="NCBI Taxonomy" id="303405"/>
    <lineage>
        <taxon>Eukaryota</taxon>
        <taxon>Sar</taxon>
        <taxon>Stramenopiles</taxon>
        <taxon>Ochrophyta</taxon>
        <taxon>Bacillariophyta</taxon>
        <taxon>Bacillariophyceae</taxon>
        <taxon>Bacillariophycidae</taxon>
        <taxon>Bacillariales</taxon>
        <taxon>Bacillariaceae</taxon>
        <taxon>Nitzschia</taxon>
    </lineage>
</organism>
<feature type="region of interest" description="Disordered" evidence="1">
    <location>
        <begin position="1269"/>
        <end position="1293"/>
    </location>
</feature>
<dbReference type="Proteomes" id="UP000693970">
    <property type="component" value="Unassembled WGS sequence"/>
</dbReference>
<feature type="compositionally biased region" description="Basic and acidic residues" evidence="1">
    <location>
        <begin position="1223"/>
        <end position="1234"/>
    </location>
</feature>
<keyword evidence="2" id="KW-0472">Membrane</keyword>
<evidence type="ECO:0000313" key="5">
    <source>
        <dbReference type="Proteomes" id="UP000693970"/>
    </source>
</evidence>
<sequence>MRHQTVEKSRFCAITRVRVLIGLFLASTLWLNPCCAEYRAAPSLRWSLQLEGSGNLSSRGMRKGNAVVAHKDGIRLVATLDDGSLHIVQTTPQVRTLSVFEPPPVDDKFTECRSGPVLVYPGEESDATAEEFPSGTPSAAFPAAQGKSYAIYTVVDASISSDIQFDEFGLVIPNDASEGSTTSRVLAVNLHDGSLKWSVQVPGRIQGDVVVGTTGLYISHNVGNEGYLSVIMMDQDGTSASVVATLNFSSGGNGPFGPPALQSNSGVGDVVIVAESWGQGYSQELGGLYMLSPSSDFASVGGRGNDAYQVQKIGSWPYSAIAAPLVDGNSVFLGAAGGIIVGWTGNQRNDLSGISSGRVEEIEPRWVYQMNPNPRNQSQPVMSSPVIDSTGGLLCAPGVSSDFYCLVTGNGRIAWSVTTESQIMVRPHIWDDSSGSVIYAIESMNGRITQFDLYTGETYWQYSCADIFALDQMCQASVEAEFAIAPSGNILYYGDIFGRITSLRIASFETDAPTAAPSGSETNEPTQIATTIPPPTGAPTAEDASSLPDEEESGETLPTEFESPDVEADSISEQQQSQQQGNNSNLGVYIGSALGGLFLLLVPVVIFWLMRGGKHKSSKNDEVMVEIIDDFDKEFDSESGDFEDIEVSTDTSTADGIEIEYLGSKAIAATPQKRKKKKRKKSPQNQTPQTAMTLESIQENDEETVPRIAQGSGIEAKNLCSIFDMAASDSSSCSSSSESPCEEREASLPISPGDVGIAAGTHHLELAVGRNNNSDLSPLYPTHVGSNDSDETSGLPPPPPPPPTVTLTSSKNQWSWGMLLNLASSQSLKDNDATTIEKTALSKNEEVLLKPVDNVGRKNGETSDVNRNTSPDPQTDEVSHRAKTPPVSNHCRDKPSSPDNWILEEKDQQNFSTRSWPGSDKEEPTLSPKSSLVMLSESKDNAEEDDAELKIKSISKVQTADVENVEEEKKENEEVLQRNKATTPAPHTMDATRDAMSPFSRVSEQSNGRVLSPSTHSQTSGYLDSPLSPSRSPSNLSTDDSLFTSATGATGEKLNDTSNLSPLSTNLFDRDIIHRERSDIPHDEAKEALSTPDLTKGENDKFGYLREEKVITERKNDKFRYLRVEEEDIAPDDEVITAPGFQYMTSSDQEVNGGDKYGRSVRSKRDSATSFRSKLAKQDSFGSTRSGSESPLAAIYSQLASMGQKQAEENRKKHSFKRRSKKLQRESSPQHDSDSEQQESSDTWGNFLQELAEAEQQFFAPTTVKPASLLKTSESHDSEDSEVARINNTRYIS</sequence>
<feature type="compositionally biased region" description="Polar residues" evidence="1">
    <location>
        <begin position="1180"/>
        <end position="1189"/>
    </location>
</feature>
<proteinExistence type="predicted"/>
<feature type="compositionally biased region" description="Polar residues" evidence="1">
    <location>
        <begin position="683"/>
        <end position="697"/>
    </location>
</feature>
<gene>
    <name evidence="4" type="ORF">IV203_017127</name>
</gene>
<feature type="compositionally biased region" description="Pro residues" evidence="1">
    <location>
        <begin position="795"/>
        <end position="804"/>
    </location>
</feature>
<evidence type="ECO:0000313" key="4">
    <source>
        <dbReference type="EMBL" id="KAG7348422.1"/>
    </source>
</evidence>
<feature type="compositionally biased region" description="Polar residues" evidence="1">
    <location>
        <begin position="1038"/>
        <end position="1048"/>
    </location>
</feature>
<keyword evidence="2" id="KW-1133">Transmembrane helix</keyword>
<feature type="region of interest" description="Disordered" evidence="1">
    <location>
        <begin position="731"/>
        <end position="810"/>
    </location>
</feature>
<feature type="compositionally biased region" description="Low complexity" evidence="1">
    <location>
        <begin position="572"/>
        <end position="582"/>
    </location>
</feature>
<feature type="region of interest" description="Disordered" evidence="1">
    <location>
        <begin position="1133"/>
        <end position="1247"/>
    </location>
</feature>
<feature type="region of interest" description="Disordered" evidence="1">
    <location>
        <begin position="512"/>
        <end position="582"/>
    </location>
</feature>